<keyword evidence="4 11" id="KW-0732">Signal</keyword>
<dbReference type="FunFam" id="2.10.25.10:FF:000038">
    <property type="entry name" value="Fibrillin 2"/>
    <property type="match status" value="2"/>
</dbReference>
<dbReference type="PROSITE" id="PS01186">
    <property type="entry name" value="EGF_2"/>
    <property type="match status" value="1"/>
</dbReference>
<keyword evidence="6" id="KW-0472">Membrane</keyword>
<evidence type="ECO:0000256" key="2">
    <source>
        <dbReference type="ARBA" id="ARBA00022475"/>
    </source>
</evidence>
<dbReference type="EMBL" id="JASDAP010000020">
    <property type="protein sequence ID" value="KAK1886379.1"/>
    <property type="molecule type" value="Genomic_DNA"/>
</dbReference>
<dbReference type="FunFam" id="2.60.40.10:FF:000357">
    <property type="entry name" value="Fc receptor like 1"/>
    <property type="match status" value="1"/>
</dbReference>
<evidence type="ECO:0000313" key="15">
    <source>
        <dbReference type="Proteomes" id="UP001228049"/>
    </source>
</evidence>
<accession>A0AAD9BR00</accession>
<keyword evidence="3 10" id="KW-0245">EGF-like domain</keyword>
<evidence type="ECO:0000259" key="13">
    <source>
        <dbReference type="PROSITE" id="PS50835"/>
    </source>
</evidence>
<feature type="chain" id="PRO_5041983260" evidence="11">
    <location>
        <begin position="20"/>
        <end position="570"/>
    </location>
</feature>
<dbReference type="PROSITE" id="PS01187">
    <property type="entry name" value="EGF_CA"/>
    <property type="match status" value="1"/>
</dbReference>
<dbReference type="SMART" id="SM00409">
    <property type="entry name" value="IG"/>
    <property type="match status" value="4"/>
</dbReference>
<feature type="domain" description="Ig-like" evidence="13">
    <location>
        <begin position="206"/>
        <end position="290"/>
    </location>
</feature>
<dbReference type="SUPFAM" id="SSF48726">
    <property type="entry name" value="Immunoglobulin"/>
    <property type="match status" value="4"/>
</dbReference>
<keyword evidence="7" id="KW-1015">Disulfide bond</keyword>
<dbReference type="GO" id="GO:0007156">
    <property type="term" value="P:homophilic cell adhesion via plasma membrane adhesion molecules"/>
    <property type="evidence" value="ECO:0007669"/>
    <property type="project" value="TreeGrafter"/>
</dbReference>
<protein>
    <submittedName>
        <fullName evidence="14">Basement membrane-specific heparan sulfate proteoglycan core protein</fullName>
    </submittedName>
</protein>
<dbReference type="InterPro" id="IPR000742">
    <property type="entry name" value="EGF"/>
</dbReference>
<evidence type="ECO:0000256" key="9">
    <source>
        <dbReference type="ARBA" id="ARBA00023319"/>
    </source>
</evidence>
<dbReference type="InterPro" id="IPR018097">
    <property type="entry name" value="EGF_Ca-bd_CS"/>
</dbReference>
<name>A0AAD9BR00_DISEL</name>
<organism evidence="14 15">
    <name type="scientific">Dissostichus eleginoides</name>
    <name type="common">Patagonian toothfish</name>
    <name type="synonym">Dissostichus amissus</name>
    <dbReference type="NCBI Taxonomy" id="100907"/>
    <lineage>
        <taxon>Eukaryota</taxon>
        <taxon>Metazoa</taxon>
        <taxon>Chordata</taxon>
        <taxon>Craniata</taxon>
        <taxon>Vertebrata</taxon>
        <taxon>Euteleostomi</taxon>
        <taxon>Actinopterygii</taxon>
        <taxon>Neopterygii</taxon>
        <taxon>Teleostei</taxon>
        <taxon>Neoteleostei</taxon>
        <taxon>Acanthomorphata</taxon>
        <taxon>Eupercaria</taxon>
        <taxon>Perciformes</taxon>
        <taxon>Notothenioidei</taxon>
        <taxon>Nototheniidae</taxon>
        <taxon>Dissostichus</taxon>
    </lineage>
</organism>
<dbReference type="InterPro" id="IPR007110">
    <property type="entry name" value="Ig-like_dom"/>
</dbReference>
<dbReference type="Gene3D" id="2.60.40.10">
    <property type="entry name" value="Immunoglobulins"/>
    <property type="match status" value="4"/>
</dbReference>
<feature type="signal peptide" evidence="11">
    <location>
        <begin position="1"/>
        <end position="19"/>
    </location>
</feature>
<feature type="domain" description="EGF-like" evidence="12">
    <location>
        <begin position="380"/>
        <end position="418"/>
    </location>
</feature>
<feature type="domain" description="EGF-like" evidence="12">
    <location>
        <begin position="429"/>
        <end position="470"/>
    </location>
</feature>
<dbReference type="InterPro" id="IPR009030">
    <property type="entry name" value="Growth_fac_rcpt_cys_sf"/>
</dbReference>
<dbReference type="GO" id="GO:0070593">
    <property type="term" value="P:dendrite self-avoidance"/>
    <property type="evidence" value="ECO:0007669"/>
    <property type="project" value="TreeGrafter"/>
</dbReference>
<gene>
    <name evidence="14" type="ORF">KUDE01_030094</name>
</gene>
<dbReference type="AlphaFoldDB" id="A0AAD9BR00"/>
<dbReference type="GO" id="GO:0030424">
    <property type="term" value="C:axon"/>
    <property type="evidence" value="ECO:0007669"/>
    <property type="project" value="TreeGrafter"/>
</dbReference>
<dbReference type="InterPro" id="IPR049883">
    <property type="entry name" value="NOTCH1_EGF-like"/>
</dbReference>
<dbReference type="PANTHER" id="PTHR10075:SF103">
    <property type="entry name" value="ROUNDABOUT HOMOLOG 4"/>
    <property type="match status" value="1"/>
</dbReference>
<feature type="domain" description="Ig-like" evidence="13">
    <location>
        <begin position="293"/>
        <end position="379"/>
    </location>
</feature>
<keyword evidence="15" id="KW-1185">Reference proteome</keyword>
<comment type="subcellular location">
    <subcellularLocation>
        <location evidence="1">Cell membrane</location>
    </subcellularLocation>
</comment>
<feature type="non-terminal residue" evidence="14">
    <location>
        <position position="1"/>
    </location>
</feature>
<dbReference type="GO" id="GO:0005509">
    <property type="term" value="F:calcium ion binding"/>
    <property type="evidence" value="ECO:0007669"/>
    <property type="project" value="InterPro"/>
</dbReference>
<dbReference type="Proteomes" id="UP001228049">
    <property type="component" value="Unassembled WGS sequence"/>
</dbReference>
<evidence type="ECO:0000259" key="12">
    <source>
        <dbReference type="PROSITE" id="PS50026"/>
    </source>
</evidence>
<dbReference type="SMART" id="SM00408">
    <property type="entry name" value="IGc2"/>
    <property type="match status" value="4"/>
</dbReference>
<evidence type="ECO:0000256" key="7">
    <source>
        <dbReference type="ARBA" id="ARBA00023157"/>
    </source>
</evidence>
<dbReference type="Pfam" id="PF07645">
    <property type="entry name" value="EGF_CA"/>
    <property type="match status" value="3"/>
</dbReference>
<dbReference type="InterPro" id="IPR000152">
    <property type="entry name" value="EGF-type_Asp/Asn_hydroxyl_site"/>
</dbReference>
<dbReference type="InterPro" id="IPR003598">
    <property type="entry name" value="Ig_sub2"/>
</dbReference>
<dbReference type="Gene3D" id="2.10.25.10">
    <property type="entry name" value="Laminin"/>
    <property type="match status" value="3"/>
</dbReference>
<evidence type="ECO:0000256" key="3">
    <source>
        <dbReference type="ARBA" id="ARBA00022536"/>
    </source>
</evidence>
<reference evidence="14" key="1">
    <citation type="submission" date="2023-04" db="EMBL/GenBank/DDBJ databases">
        <title>Chromosome-level genome of Chaenocephalus aceratus.</title>
        <authorList>
            <person name="Park H."/>
        </authorList>
    </citation>
    <scope>NUCLEOTIDE SEQUENCE</scope>
    <source>
        <strain evidence="14">DE</strain>
        <tissue evidence="14">Muscle</tissue>
    </source>
</reference>
<evidence type="ECO:0000256" key="1">
    <source>
        <dbReference type="ARBA" id="ARBA00004236"/>
    </source>
</evidence>
<dbReference type="PROSITE" id="PS50026">
    <property type="entry name" value="EGF_3"/>
    <property type="match status" value="2"/>
</dbReference>
<dbReference type="GO" id="GO:0030855">
    <property type="term" value="P:epithelial cell differentiation"/>
    <property type="evidence" value="ECO:0007669"/>
    <property type="project" value="UniProtKB-ARBA"/>
</dbReference>
<dbReference type="SMART" id="SM00179">
    <property type="entry name" value="EGF_CA"/>
    <property type="match status" value="3"/>
</dbReference>
<dbReference type="InterPro" id="IPR001881">
    <property type="entry name" value="EGF-like_Ca-bd_dom"/>
</dbReference>
<dbReference type="InterPro" id="IPR013783">
    <property type="entry name" value="Ig-like_fold"/>
</dbReference>
<dbReference type="GO" id="GO:0007411">
    <property type="term" value="P:axon guidance"/>
    <property type="evidence" value="ECO:0007669"/>
    <property type="project" value="TreeGrafter"/>
</dbReference>
<proteinExistence type="predicted"/>
<dbReference type="PANTHER" id="PTHR10075">
    <property type="entry name" value="BASIGIN RELATED"/>
    <property type="match status" value="1"/>
</dbReference>
<evidence type="ECO:0000256" key="4">
    <source>
        <dbReference type="ARBA" id="ARBA00022729"/>
    </source>
</evidence>
<feature type="domain" description="Ig-like" evidence="13">
    <location>
        <begin position="113"/>
        <end position="198"/>
    </location>
</feature>
<dbReference type="InterPro" id="IPR003599">
    <property type="entry name" value="Ig_sub"/>
</dbReference>
<keyword evidence="2" id="KW-1003">Cell membrane</keyword>
<dbReference type="SMART" id="SM00181">
    <property type="entry name" value="EGF"/>
    <property type="match status" value="3"/>
</dbReference>
<evidence type="ECO:0000256" key="10">
    <source>
        <dbReference type="PROSITE-ProRule" id="PRU00076"/>
    </source>
</evidence>
<dbReference type="InterPro" id="IPR036179">
    <property type="entry name" value="Ig-like_dom_sf"/>
</dbReference>
<dbReference type="Pfam" id="PF13927">
    <property type="entry name" value="Ig_3"/>
    <property type="match status" value="4"/>
</dbReference>
<evidence type="ECO:0000313" key="14">
    <source>
        <dbReference type="EMBL" id="KAK1886379.1"/>
    </source>
</evidence>
<evidence type="ECO:0000256" key="8">
    <source>
        <dbReference type="ARBA" id="ARBA00023180"/>
    </source>
</evidence>
<comment type="caution">
    <text evidence="10">Lacks conserved residue(s) required for the propagation of feature annotation.</text>
</comment>
<keyword evidence="5" id="KW-0677">Repeat</keyword>
<keyword evidence="9" id="KW-0393">Immunoglobulin domain</keyword>
<evidence type="ECO:0000256" key="6">
    <source>
        <dbReference type="ARBA" id="ARBA00023136"/>
    </source>
</evidence>
<dbReference type="PROSITE" id="PS00010">
    <property type="entry name" value="ASX_HYDROXYL"/>
    <property type="match status" value="3"/>
</dbReference>
<evidence type="ECO:0000256" key="11">
    <source>
        <dbReference type="SAM" id="SignalP"/>
    </source>
</evidence>
<dbReference type="CDD" id="cd00054">
    <property type="entry name" value="EGF_CA"/>
    <property type="match status" value="3"/>
</dbReference>
<sequence>MDSSPGVLILCSLLCSVSAQAPVVSVEPRAATVRQGESASFRCQVGSGAPPVQLQWKRANNQALPDNAKLGPDGSVLTIAKARPENQGQYRCMASNSAGRSTAMAVLNVKYAPKVQLTQAGPLQVRMGEPVSVDCRATGRPRPTTTWKRQGSTLQLVTKEINYVNTIQWPAVHPEDSGVYICQAENSEGVAEVKINIVVQGQPGAPVASVGATEMTVVDGQTITMSCQASGSPLPVITWSKLRAPLPWKHTVSGGVLTLNGVGRQDSGQYICNATNIQGYSEAYTQMEVESPPYATSLPDQVRLQPGDALSLQCLALGTHPIQIEWSRGGRVSLLPGSETTKDGSLRIAHVKLSDAGTYKCVATNHIGSSEALARVIIRDRNECEETAGICRGNADCFNTNGSFFCRCHQGYTHSKRLVYFTQDGHCQDVNECIGFTNICGPAAQCTNLIGSYNCTCNLGYSKSGDSNCIDINECYEAQMKQEDLCGGEGTCINSNGSYWCSCSKGYINYGNNSTKCSPLKCDSFYGNGGPASSLGGLADILFMMRNSCLALSNPSAASEVKTDGEALLE</sequence>
<dbReference type="GO" id="GO:0098632">
    <property type="term" value="F:cell-cell adhesion mediator activity"/>
    <property type="evidence" value="ECO:0007669"/>
    <property type="project" value="TreeGrafter"/>
</dbReference>
<comment type="caution">
    <text evidence="14">The sequence shown here is derived from an EMBL/GenBank/DDBJ whole genome shotgun (WGS) entry which is preliminary data.</text>
</comment>
<dbReference type="FunFam" id="2.60.40.10:FF:000032">
    <property type="entry name" value="palladin isoform X1"/>
    <property type="match status" value="1"/>
</dbReference>
<dbReference type="PROSITE" id="PS50835">
    <property type="entry name" value="IG_LIKE"/>
    <property type="match status" value="4"/>
</dbReference>
<dbReference type="SUPFAM" id="SSF57184">
    <property type="entry name" value="Growth factor receptor domain"/>
    <property type="match status" value="1"/>
</dbReference>
<dbReference type="GO" id="GO:0005886">
    <property type="term" value="C:plasma membrane"/>
    <property type="evidence" value="ECO:0007669"/>
    <property type="project" value="UniProtKB-SubCell"/>
</dbReference>
<evidence type="ECO:0000256" key="5">
    <source>
        <dbReference type="ARBA" id="ARBA00022737"/>
    </source>
</evidence>
<feature type="domain" description="Ig-like" evidence="13">
    <location>
        <begin position="22"/>
        <end position="108"/>
    </location>
</feature>
<keyword evidence="8" id="KW-0325">Glycoprotein</keyword>